<organism evidence="2 3">
    <name type="scientific">Candidatus Kapaibacterium thiocyanatum</name>
    <dbReference type="NCBI Taxonomy" id="1895771"/>
    <lineage>
        <taxon>Bacteria</taxon>
        <taxon>Pseudomonadati</taxon>
        <taxon>Candidatus Kapaibacteriota</taxon>
        <taxon>Candidatus Kapaibacteriia</taxon>
        <taxon>Candidatus Kapaibacteriales</taxon>
        <taxon>Candidatus Kapaibacteriaceae</taxon>
        <taxon>Candidatus Kapaibacterium</taxon>
    </lineage>
</organism>
<reference evidence="2 3" key="1">
    <citation type="submission" date="2016-09" db="EMBL/GenBank/DDBJ databases">
        <title>Genome-resolved meta-omics ties microbial dynamics to process performance in biotechnology for thiocyanate degradation.</title>
        <authorList>
            <person name="Kantor R.S."/>
            <person name="Huddy R.J."/>
            <person name="Iyer R."/>
            <person name="Thomas B.C."/>
            <person name="Brown C.T."/>
            <person name="Anantharaman K."/>
            <person name="Tringe S."/>
            <person name="Hettich R.L."/>
            <person name="Harrison S.T."/>
            <person name="Banfield J.F."/>
        </authorList>
    </citation>
    <scope>NUCLEOTIDE SEQUENCE [LARGE SCALE GENOMIC DNA]</scope>
    <source>
        <strain evidence="2">59-99</strain>
    </source>
</reference>
<dbReference type="PANTHER" id="PTHR46825">
    <property type="entry name" value="D-ALANYL-D-ALANINE-CARBOXYPEPTIDASE/ENDOPEPTIDASE AMPH"/>
    <property type="match status" value="1"/>
</dbReference>
<evidence type="ECO:0000313" key="3">
    <source>
        <dbReference type="Proteomes" id="UP000184233"/>
    </source>
</evidence>
<dbReference type="PANTHER" id="PTHR46825:SF9">
    <property type="entry name" value="BETA-LACTAMASE-RELATED DOMAIN-CONTAINING PROTEIN"/>
    <property type="match status" value="1"/>
</dbReference>
<dbReference type="Gene3D" id="3.40.710.10">
    <property type="entry name" value="DD-peptidase/beta-lactamase superfamily"/>
    <property type="match status" value="1"/>
</dbReference>
<comment type="caution">
    <text evidence="2">The sequence shown here is derived from an EMBL/GenBank/DDBJ whole genome shotgun (WGS) entry which is preliminary data.</text>
</comment>
<feature type="domain" description="Beta-lactamase-related" evidence="1">
    <location>
        <begin position="1"/>
        <end position="334"/>
    </location>
</feature>
<protein>
    <recommendedName>
        <fullName evidence="1">Beta-lactamase-related domain-containing protein</fullName>
    </recommendedName>
</protein>
<dbReference type="InterPro" id="IPR001466">
    <property type="entry name" value="Beta-lactam-related"/>
</dbReference>
<sequence length="456" mass="49112">MPGGQLAVTKNGRLVYSRAFGYADTMAKIPATRRNLFRIASSSKPVTGTAIQKLVAGGRLHLDDKVVDILAGIAPVPGATRHADWDKITVRHLMMHSAGFANSNGDPQYEYLRTAARACAVPVPADPASIIRYMLDKPLDYQPGTAISYSNFGFNLLGRIIEAVTGMPYERYVRDSIFAPAGITAAYIGKTRRIERMEGEVVYYVGNDLPDGWSVMGDEDARVSMAYGADYHLPTTDAHGGWVTTATDLVRYLTSLDPTTSRPHILPADQIDTMVVVPAISGENDPQRYQGLAFRCEANGQVWTHAGILAGASSLIWRDGRTGVTFTWIFNSSPITTIGEFAQDTRVRMDAALAAIEATNGWPDIDLFGAVSVKAGQADKPGIDARPNPAEGHVTLTFGMEGSAGADLIVADSAGRIVVRRKVGLDTASVVLQTSGWMRGAYSVRIGDRTSAFVVR</sequence>
<dbReference type="InterPro" id="IPR012338">
    <property type="entry name" value="Beta-lactam/transpept-like"/>
</dbReference>
<dbReference type="AlphaFoldDB" id="A0A1M3KWC2"/>
<dbReference type="EMBL" id="MKVH01000024">
    <property type="protein sequence ID" value="OJX56673.1"/>
    <property type="molecule type" value="Genomic_DNA"/>
</dbReference>
<dbReference type="SUPFAM" id="SSF56601">
    <property type="entry name" value="beta-lactamase/transpeptidase-like"/>
    <property type="match status" value="1"/>
</dbReference>
<dbReference type="STRING" id="1895771.BGO89_09020"/>
<gene>
    <name evidence="2" type="ORF">BGO89_09020</name>
</gene>
<name>A0A1M3KWC2_9BACT</name>
<evidence type="ECO:0000313" key="2">
    <source>
        <dbReference type="EMBL" id="OJX56673.1"/>
    </source>
</evidence>
<dbReference type="Pfam" id="PF00144">
    <property type="entry name" value="Beta-lactamase"/>
    <property type="match status" value="1"/>
</dbReference>
<dbReference type="InterPro" id="IPR050491">
    <property type="entry name" value="AmpC-like"/>
</dbReference>
<evidence type="ECO:0000259" key="1">
    <source>
        <dbReference type="Pfam" id="PF00144"/>
    </source>
</evidence>
<proteinExistence type="predicted"/>
<accession>A0A1M3KWC2</accession>
<dbReference type="Proteomes" id="UP000184233">
    <property type="component" value="Unassembled WGS sequence"/>
</dbReference>